<accession>A0AA39FVC1</accession>
<name>A0AA39FVC1_9HYME</name>
<dbReference type="Gene3D" id="3.30.505.10">
    <property type="entry name" value="SH2 domain"/>
    <property type="match status" value="1"/>
</dbReference>
<feature type="compositionally biased region" description="Polar residues" evidence="3">
    <location>
        <begin position="338"/>
        <end position="348"/>
    </location>
</feature>
<dbReference type="PANTHER" id="PTHR11243">
    <property type="entry name" value="GROWTH FACTOR RECEPTOR-BOUND PROTEIN"/>
    <property type="match status" value="1"/>
</dbReference>
<evidence type="ECO:0000256" key="3">
    <source>
        <dbReference type="SAM" id="MobiDB-lite"/>
    </source>
</evidence>
<dbReference type="Proteomes" id="UP001168990">
    <property type="component" value="Unassembled WGS sequence"/>
</dbReference>
<dbReference type="InterPro" id="IPR036860">
    <property type="entry name" value="SH2_dom_sf"/>
</dbReference>
<dbReference type="SMART" id="SM00252">
    <property type="entry name" value="SH2"/>
    <property type="match status" value="1"/>
</dbReference>
<dbReference type="InterPro" id="IPR011993">
    <property type="entry name" value="PH-like_dom_sf"/>
</dbReference>
<organism evidence="5 6">
    <name type="scientific">Microctonus aethiopoides</name>
    <dbReference type="NCBI Taxonomy" id="144406"/>
    <lineage>
        <taxon>Eukaryota</taxon>
        <taxon>Metazoa</taxon>
        <taxon>Ecdysozoa</taxon>
        <taxon>Arthropoda</taxon>
        <taxon>Hexapoda</taxon>
        <taxon>Insecta</taxon>
        <taxon>Pterygota</taxon>
        <taxon>Neoptera</taxon>
        <taxon>Endopterygota</taxon>
        <taxon>Hymenoptera</taxon>
        <taxon>Apocrita</taxon>
        <taxon>Ichneumonoidea</taxon>
        <taxon>Braconidae</taxon>
        <taxon>Euphorinae</taxon>
        <taxon>Microctonus</taxon>
    </lineage>
</organism>
<keyword evidence="1 2" id="KW-0727">SH2 domain</keyword>
<dbReference type="Pfam" id="PF08947">
    <property type="entry name" value="BPS"/>
    <property type="match status" value="1"/>
</dbReference>
<proteinExistence type="predicted"/>
<feature type="compositionally biased region" description="Low complexity" evidence="3">
    <location>
        <begin position="298"/>
        <end position="326"/>
    </location>
</feature>
<dbReference type="SUPFAM" id="SSF55550">
    <property type="entry name" value="SH2 domain"/>
    <property type="match status" value="1"/>
</dbReference>
<dbReference type="Gene3D" id="2.30.29.30">
    <property type="entry name" value="Pleckstrin-homology domain (PH domain)/Phosphotyrosine-binding domain (PTB)"/>
    <property type="match status" value="1"/>
</dbReference>
<dbReference type="AlphaFoldDB" id="A0AA39FVC1"/>
<dbReference type="InterPro" id="IPR039664">
    <property type="entry name" value="GRB/APBB1IP"/>
</dbReference>
<protein>
    <recommendedName>
        <fullName evidence="4">SH2 domain-containing protein</fullName>
    </recommendedName>
</protein>
<evidence type="ECO:0000313" key="6">
    <source>
        <dbReference type="Proteomes" id="UP001168990"/>
    </source>
</evidence>
<comment type="caution">
    <text evidence="5">The sequence shown here is derived from an EMBL/GenBank/DDBJ whole genome shotgun (WGS) entry which is preliminary data.</text>
</comment>
<dbReference type="EMBL" id="JAQQBS010000001">
    <property type="protein sequence ID" value="KAK0176388.1"/>
    <property type="molecule type" value="Genomic_DNA"/>
</dbReference>
<keyword evidence="6" id="KW-1185">Reference proteome</keyword>
<dbReference type="PRINTS" id="PR00401">
    <property type="entry name" value="SH2DOMAIN"/>
</dbReference>
<dbReference type="PROSITE" id="PS50001">
    <property type="entry name" value="SH2"/>
    <property type="match status" value="1"/>
</dbReference>
<gene>
    <name evidence="5" type="ORF">PV328_000531</name>
</gene>
<sequence length="348" mass="38447">MEVQPRNSLDLARGPAVTNISDNDQPTPFAHLSDYHIYKIPNAKKSFNAPFQWGACLRPASNAEAEDTEAGVSGLKVITFNSERSRTCWLTAMRLAKYGKQLKDNYRAFKNRSEQTGASTAKEQFRTYNVSSESFRSRVAMDFTGSVGRIVEDPLEAMAIAESEGLAWRRTWRPLSRLRTNVPQVDDTIHANKPWFHKAINREKAALLVKGHSKANGIFLVRESRSCPGAFVLTYKFSDRIFHAPIHRTSDESGNGCVYTLDKGVTKFYDLVQLVDFYQLNSASLPTRLTQYVNNNDSSSSSSSSSPSNNGGSVSASAVSPASPSSTKPSCSPRKNDWGSSNKISPRS</sequence>
<evidence type="ECO:0000313" key="5">
    <source>
        <dbReference type="EMBL" id="KAK0176388.1"/>
    </source>
</evidence>
<evidence type="ECO:0000256" key="2">
    <source>
        <dbReference type="PROSITE-ProRule" id="PRU00191"/>
    </source>
</evidence>
<dbReference type="InterPro" id="IPR000980">
    <property type="entry name" value="SH2"/>
</dbReference>
<evidence type="ECO:0000256" key="1">
    <source>
        <dbReference type="ARBA" id="ARBA00022999"/>
    </source>
</evidence>
<reference evidence="5" key="2">
    <citation type="submission" date="2023-03" db="EMBL/GenBank/DDBJ databases">
        <authorList>
            <person name="Inwood S.N."/>
            <person name="Skelly J.G."/>
            <person name="Guhlin J."/>
            <person name="Harrop T.W.R."/>
            <person name="Goldson S.G."/>
            <person name="Dearden P.K."/>
        </authorList>
    </citation>
    <scope>NUCLEOTIDE SEQUENCE</scope>
    <source>
        <strain evidence="5">Irish</strain>
        <tissue evidence="5">Whole body</tissue>
    </source>
</reference>
<feature type="domain" description="SH2" evidence="4">
    <location>
        <begin position="195"/>
        <end position="293"/>
    </location>
</feature>
<dbReference type="Pfam" id="PF00017">
    <property type="entry name" value="SH2"/>
    <property type="match status" value="1"/>
</dbReference>
<dbReference type="InterPro" id="IPR015042">
    <property type="entry name" value="BPS-dom"/>
</dbReference>
<dbReference type="PANTHER" id="PTHR11243:SF38">
    <property type="entry name" value="GROWTH FACTOR RECEPTOR-BOUND PROTEIN 14-LIKE ISOFORM X1"/>
    <property type="match status" value="1"/>
</dbReference>
<feature type="region of interest" description="Disordered" evidence="3">
    <location>
        <begin position="295"/>
        <end position="348"/>
    </location>
</feature>
<evidence type="ECO:0000259" key="4">
    <source>
        <dbReference type="PROSITE" id="PS50001"/>
    </source>
</evidence>
<reference evidence="5" key="1">
    <citation type="journal article" date="2023" name="bioRxiv">
        <title>Scaffold-level genome assemblies of two parasitoid biocontrol wasps reveal the parthenogenesis mechanism and an associated novel virus.</title>
        <authorList>
            <person name="Inwood S."/>
            <person name="Skelly J."/>
            <person name="Guhlin J."/>
            <person name="Harrop T."/>
            <person name="Goldson S."/>
            <person name="Dearden P."/>
        </authorList>
    </citation>
    <scope>NUCLEOTIDE SEQUENCE</scope>
    <source>
        <strain evidence="5">Irish</strain>
        <tissue evidence="5">Whole body</tissue>
    </source>
</reference>